<dbReference type="GO" id="GO:0006629">
    <property type="term" value="P:lipid metabolic process"/>
    <property type="evidence" value="ECO:0007669"/>
    <property type="project" value="InterPro"/>
</dbReference>
<proteinExistence type="predicted"/>
<keyword evidence="4" id="KW-1185">Reference proteome</keyword>
<feature type="compositionally biased region" description="Polar residues" evidence="1">
    <location>
        <begin position="446"/>
        <end position="477"/>
    </location>
</feature>
<protein>
    <recommendedName>
        <fullName evidence="2">Fungal lipase-type domain-containing protein</fullName>
    </recommendedName>
</protein>
<dbReference type="AlphaFoldDB" id="A0A8T0MFU8"/>
<evidence type="ECO:0000256" key="1">
    <source>
        <dbReference type="SAM" id="MobiDB-lite"/>
    </source>
</evidence>
<dbReference type="Pfam" id="PF01764">
    <property type="entry name" value="Lipase_3"/>
    <property type="match status" value="1"/>
</dbReference>
<evidence type="ECO:0000313" key="3">
    <source>
        <dbReference type="EMBL" id="KAG2534054.1"/>
    </source>
</evidence>
<dbReference type="SUPFAM" id="SSF53474">
    <property type="entry name" value="alpha/beta-Hydrolases"/>
    <property type="match status" value="1"/>
</dbReference>
<feature type="compositionally biased region" description="Basic and acidic residues" evidence="1">
    <location>
        <begin position="56"/>
        <end position="70"/>
    </location>
</feature>
<dbReference type="InterPro" id="IPR002921">
    <property type="entry name" value="Fungal_lipase-type"/>
</dbReference>
<dbReference type="Proteomes" id="UP000823388">
    <property type="component" value="Chromosome 9N"/>
</dbReference>
<organism evidence="3 4">
    <name type="scientific">Panicum virgatum</name>
    <name type="common">Blackwell switchgrass</name>
    <dbReference type="NCBI Taxonomy" id="38727"/>
    <lineage>
        <taxon>Eukaryota</taxon>
        <taxon>Viridiplantae</taxon>
        <taxon>Streptophyta</taxon>
        <taxon>Embryophyta</taxon>
        <taxon>Tracheophyta</taxon>
        <taxon>Spermatophyta</taxon>
        <taxon>Magnoliopsida</taxon>
        <taxon>Liliopsida</taxon>
        <taxon>Poales</taxon>
        <taxon>Poaceae</taxon>
        <taxon>PACMAD clade</taxon>
        <taxon>Panicoideae</taxon>
        <taxon>Panicodae</taxon>
        <taxon>Paniceae</taxon>
        <taxon>Panicinae</taxon>
        <taxon>Panicum</taxon>
        <taxon>Panicum sect. Hiantes</taxon>
    </lineage>
</organism>
<dbReference type="PANTHER" id="PTHR46023">
    <property type="entry name" value="LIPASE CLASS 3 PROTEIN-LIKE"/>
    <property type="match status" value="1"/>
</dbReference>
<evidence type="ECO:0000313" key="4">
    <source>
        <dbReference type="Proteomes" id="UP000823388"/>
    </source>
</evidence>
<sequence length="577" mass="63509">MPAAVAAAAAAAASGGALLLYLLLTCRPQPAPEAERGREEDETSPLLSGSGAARGRGAESDREEEPWPHREPVTCCEAAAVAVRTARRTWELTVGRWGLHGLAFGIRRHMKRQGNLQHEYSGNDCRQLRGHQAHAEVSSLLEYLKLCMFFSKKSFSAFLKFGGYKQEDILIHKARSRLMQPSFALVCDKRTKCFLLFIRGAISTKERLTAATAAEVPFHHIILSEGQISNVVLGYAHCGMLAGARWIARLTIPHLRNKIQEFPGYQIKVIGHSMGAGIGAILTYILREHYEFSSCSCLAFAPPACMTWELAESGKEFITSLVNRNDVVPSFSKVSTESLRSEVLVSSKLDDVQDHFHHGLFSSISQRVAFFRSHMLSISHSTGKITDHDSSISEPLLKDSADRIQPPANAHSIDRSRQQVVTSEERVTLVNSEDVTCVMSAVSGFTSQEDSDSTGALDTQQSSTTTNEGEALNQNGTRNDKQKEPISASGSRQFFPPGRIIHMVGQPPPDSTPDEGTINNEVIGIYETPRDLYCKIRLAPNMIKEHYMPSYISTMESSLEQLQKDDDNSVCAASNDL</sequence>
<feature type="region of interest" description="Disordered" evidence="1">
    <location>
        <begin position="446"/>
        <end position="497"/>
    </location>
</feature>
<gene>
    <name evidence="3" type="ORF">PVAP13_9NG201600</name>
</gene>
<dbReference type="PANTHER" id="PTHR46023:SF2">
    <property type="entry name" value="LIPASE FAMILY PROTEIN, EXPRESSED"/>
    <property type="match status" value="1"/>
</dbReference>
<dbReference type="OrthoDB" id="438440at2759"/>
<dbReference type="InterPro" id="IPR029058">
    <property type="entry name" value="AB_hydrolase_fold"/>
</dbReference>
<comment type="caution">
    <text evidence="3">The sequence shown here is derived from an EMBL/GenBank/DDBJ whole genome shotgun (WGS) entry which is preliminary data.</text>
</comment>
<evidence type="ECO:0000259" key="2">
    <source>
        <dbReference type="Pfam" id="PF01764"/>
    </source>
</evidence>
<reference evidence="3" key="1">
    <citation type="submission" date="2020-05" db="EMBL/GenBank/DDBJ databases">
        <title>WGS assembly of Panicum virgatum.</title>
        <authorList>
            <person name="Lovell J.T."/>
            <person name="Jenkins J."/>
            <person name="Shu S."/>
            <person name="Juenger T.E."/>
            <person name="Schmutz J."/>
        </authorList>
    </citation>
    <scope>NUCLEOTIDE SEQUENCE</scope>
    <source>
        <strain evidence="3">AP13</strain>
    </source>
</reference>
<dbReference type="EMBL" id="CM029054">
    <property type="protein sequence ID" value="KAG2534054.1"/>
    <property type="molecule type" value="Genomic_DNA"/>
</dbReference>
<accession>A0A8T0MFU8</accession>
<dbReference type="Gene3D" id="3.40.50.1820">
    <property type="entry name" value="alpha/beta hydrolase"/>
    <property type="match status" value="1"/>
</dbReference>
<dbReference type="CDD" id="cd00519">
    <property type="entry name" value="Lipase_3"/>
    <property type="match status" value="1"/>
</dbReference>
<feature type="domain" description="Fungal lipase-type" evidence="2">
    <location>
        <begin position="196"/>
        <end position="333"/>
    </location>
</feature>
<feature type="region of interest" description="Disordered" evidence="1">
    <location>
        <begin position="32"/>
        <end position="70"/>
    </location>
</feature>
<name>A0A8T0MFU8_PANVG</name>